<evidence type="ECO:0000256" key="1">
    <source>
        <dbReference type="ARBA" id="ARBA00022679"/>
    </source>
</evidence>
<gene>
    <name evidence="4" type="ORF">SAMN02745824_2345</name>
</gene>
<accession>A0A1N6FDB1</accession>
<dbReference type="RefSeq" id="WP_084192684.1">
    <property type="nucleotide sequence ID" value="NZ_FSQW01000002.1"/>
</dbReference>
<dbReference type="SUPFAM" id="SSF55729">
    <property type="entry name" value="Acyl-CoA N-acyltransferases (Nat)"/>
    <property type="match status" value="1"/>
</dbReference>
<keyword evidence="5" id="KW-1185">Reference proteome</keyword>
<keyword evidence="2" id="KW-0012">Acyltransferase</keyword>
<dbReference type="EMBL" id="FSQW01000002">
    <property type="protein sequence ID" value="SIN93214.1"/>
    <property type="molecule type" value="Genomic_DNA"/>
</dbReference>
<dbReference type="Gene3D" id="3.40.630.30">
    <property type="match status" value="1"/>
</dbReference>
<keyword evidence="1 4" id="KW-0808">Transferase</keyword>
<sequence>MSVPDGLEIFEITADNKAVMDNVAADLFDEPVQQDLLAAFLMEPTHWLVVAVLDDQVIGKSSAIVHKRPDKPDELYLDEIDVIPKYRRRGIAKKILDHMLVLADKRGCEECWLGTEKDNIAARKLYESNGAKAEDIVLYYLEY</sequence>
<dbReference type="PANTHER" id="PTHR42919:SF8">
    <property type="entry name" value="N-ALPHA-ACETYLTRANSFERASE 50"/>
    <property type="match status" value="1"/>
</dbReference>
<dbReference type="Pfam" id="PF00583">
    <property type="entry name" value="Acetyltransf_1"/>
    <property type="match status" value="1"/>
</dbReference>
<proteinExistence type="predicted"/>
<feature type="domain" description="N-acetyltransferase" evidence="3">
    <location>
        <begin position="7"/>
        <end position="143"/>
    </location>
</feature>
<organism evidence="4 5">
    <name type="scientific">Parasphingorhabdus marina DSM 22363</name>
    <dbReference type="NCBI Taxonomy" id="1123272"/>
    <lineage>
        <taxon>Bacteria</taxon>
        <taxon>Pseudomonadati</taxon>
        <taxon>Pseudomonadota</taxon>
        <taxon>Alphaproteobacteria</taxon>
        <taxon>Sphingomonadales</taxon>
        <taxon>Sphingomonadaceae</taxon>
        <taxon>Parasphingorhabdus</taxon>
    </lineage>
</organism>
<evidence type="ECO:0000313" key="4">
    <source>
        <dbReference type="EMBL" id="SIN93214.1"/>
    </source>
</evidence>
<dbReference type="InterPro" id="IPR016181">
    <property type="entry name" value="Acyl_CoA_acyltransferase"/>
</dbReference>
<dbReference type="Proteomes" id="UP000185192">
    <property type="component" value="Unassembled WGS sequence"/>
</dbReference>
<dbReference type="InterPro" id="IPR051556">
    <property type="entry name" value="N-term/lysine_N-AcTrnsfr"/>
</dbReference>
<reference evidence="5" key="1">
    <citation type="submission" date="2016-11" db="EMBL/GenBank/DDBJ databases">
        <authorList>
            <person name="Varghese N."/>
            <person name="Submissions S."/>
        </authorList>
    </citation>
    <scope>NUCLEOTIDE SEQUENCE [LARGE SCALE GENOMIC DNA]</scope>
    <source>
        <strain evidence="5">DSM 22363</strain>
    </source>
</reference>
<dbReference type="PANTHER" id="PTHR42919">
    <property type="entry name" value="N-ALPHA-ACETYLTRANSFERASE"/>
    <property type="match status" value="1"/>
</dbReference>
<protein>
    <submittedName>
        <fullName evidence="4">Aminoglycoside 6'-N-acetyltransferase I</fullName>
    </submittedName>
</protein>
<dbReference type="PROSITE" id="PS51186">
    <property type="entry name" value="GNAT"/>
    <property type="match status" value="1"/>
</dbReference>
<dbReference type="InterPro" id="IPR000182">
    <property type="entry name" value="GNAT_dom"/>
</dbReference>
<dbReference type="CDD" id="cd04301">
    <property type="entry name" value="NAT_SF"/>
    <property type="match status" value="1"/>
</dbReference>
<evidence type="ECO:0000313" key="5">
    <source>
        <dbReference type="Proteomes" id="UP000185192"/>
    </source>
</evidence>
<evidence type="ECO:0000256" key="2">
    <source>
        <dbReference type="ARBA" id="ARBA00023315"/>
    </source>
</evidence>
<name>A0A1N6FDB1_9SPHN</name>
<evidence type="ECO:0000259" key="3">
    <source>
        <dbReference type="PROSITE" id="PS51186"/>
    </source>
</evidence>
<dbReference type="STRING" id="1123272.SAMN02745824_2345"/>
<dbReference type="GO" id="GO:0016747">
    <property type="term" value="F:acyltransferase activity, transferring groups other than amino-acyl groups"/>
    <property type="evidence" value="ECO:0007669"/>
    <property type="project" value="InterPro"/>
</dbReference>
<dbReference type="AlphaFoldDB" id="A0A1N6FDB1"/>